<dbReference type="Pfam" id="PF03883">
    <property type="entry name" value="H2O2_YaaD"/>
    <property type="match status" value="1"/>
</dbReference>
<dbReference type="NCBIfam" id="NF002542">
    <property type="entry name" value="PRK02101.1-3"/>
    <property type="match status" value="1"/>
</dbReference>
<evidence type="ECO:0000313" key="2">
    <source>
        <dbReference type="EMBL" id="MCZ4282867.1"/>
    </source>
</evidence>
<evidence type="ECO:0000256" key="1">
    <source>
        <dbReference type="HAMAP-Rule" id="MF_00652"/>
    </source>
</evidence>
<dbReference type="HAMAP" id="MF_00652">
    <property type="entry name" value="UPF0246"/>
    <property type="match status" value="1"/>
</dbReference>
<protein>
    <recommendedName>
        <fullName evidence="1">UPF0246 protein O4H49_18930</fullName>
    </recommendedName>
</protein>
<dbReference type="RefSeq" id="WP_269425009.1">
    <property type="nucleotide sequence ID" value="NZ_JAPWGY010000011.1"/>
</dbReference>
<sequence length="264" mass="29819">MLAVVSPAKKLDESPAIRDISTTQPVFHDQIRDLLSVTRDLSRADLRQLMSISENLAELNYQRFRDFKLPFTAENAKIAVETFRGDTYVGLDADSLDNDDLAYAQDHLRILSGFYGLLRPLDLMQPYRLEMGIRLSNPLGEDLYDFWGDQIAVQLDLELERLGGNVLVNLASNEYFKAVRPKKLAAGKAGARVITPVFKEIMDGVAKVISFPAKRARGMMARFIIQQRIDRPEGLKEFTSGGYRFQPDHSDDSTLLFTREQGMA</sequence>
<gene>
    <name evidence="2" type="primary">yaaA</name>
    <name evidence="2" type="ORF">O4H49_18930</name>
</gene>
<evidence type="ECO:0000313" key="3">
    <source>
        <dbReference type="Proteomes" id="UP001069802"/>
    </source>
</evidence>
<comment type="similarity">
    <text evidence="1">Belongs to the UPF0246 family.</text>
</comment>
<keyword evidence="3" id="KW-1185">Reference proteome</keyword>
<dbReference type="InterPro" id="IPR005583">
    <property type="entry name" value="YaaA"/>
</dbReference>
<dbReference type="PANTHER" id="PTHR30283">
    <property type="entry name" value="PEROXIDE STRESS RESPONSE PROTEIN YAAA"/>
    <property type="match status" value="1"/>
</dbReference>
<name>A0ABT4LSF6_9PROT</name>
<organism evidence="2 3">
    <name type="scientific">Kiloniella laminariae</name>
    <dbReference type="NCBI Taxonomy" id="454162"/>
    <lineage>
        <taxon>Bacteria</taxon>
        <taxon>Pseudomonadati</taxon>
        <taxon>Pseudomonadota</taxon>
        <taxon>Alphaproteobacteria</taxon>
        <taxon>Rhodospirillales</taxon>
        <taxon>Kiloniellaceae</taxon>
        <taxon>Kiloniella</taxon>
    </lineage>
</organism>
<comment type="caution">
    <text evidence="2">The sequence shown here is derived from an EMBL/GenBank/DDBJ whole genome shotgun (WGS) entry which is preliminary data.</text>
</comment>
<dbReference type="Proteomes" id="UP001069802">
    <property type="component" value="Unassembled WGS sequence"/>
</dbReference>
<dbReference type="EMBL" id="JAPWGY010000011">
    <property type="protein sequence ID" value="MCZ4282867.1"/>
    <property type="molecule type" value="Genomic_DNA"/>
</dbReference>
<dbReference type="PANTHER" id="PTHR30283:SF4">
    <property type="entry name" value="PEROXIDE STRESS RESISTANCE PROTEIN YAAA"/>
    <property type="match status" value="1"/>
</dbReference>
<proteinExistence type="inferred from homology"/>
<accession>A0ABT4LSF6</accession>
<reference evidence="2" key="1">
    <citation type="submission" date="2022-12" db="EMBL/GenBank/DDBJ databases">
        <title>Bacterial isolates from different developmental stages of Nematostella vectensis.</title>
        <authorList>
            <person name="Fraune S."/>
        </authorList>
    </citation>
    <scope>NUCLEOTIDE SEQUENCE</scope>
    <source>
        <strain evidence="2">G21630-S1</strain>
    </source>
</reference>